<comment type="subcellular location">
    <subcellularLocation>
        <location evidence="1 9">Cell membrane</location>
        <topology evidence="1 9">Single-pass membrane protein</topology>
    </subcellularLocation>
</comment>
<accession>A0A220VCU0</accession>
<evidence type="ECO:0000256" key="5">
    <source>
        <dbReference type="ARBA" id="ARBA00022927"/>
    </source>
</evidence>
<dbReference type="EMBL" id="CP022355">
    <property type="protein sequence ID" value="ASK78159.1"/>
    <property type="molecule type" value="Genomic_DNA"/>
</dbReference>
<keyword evidence="6 9" id="KW-1133">Transmembrane helix</keyword>
<comment type="similarity">
    <text evidence="9">Belongs to the TatA/E family.</text>
</comment>
<dbReference type="HAMAP" id="MF_00236">
    <property type="entry name" value="TatA_E"/>
    <property type="match status" value="1"/>
</dbReference>
<dbReference type="GO" id="GO:0043953">
    <property type="term" value="P:protein transport by the Tat complex"/>
    <property type="evidence" value="ECO:0007669"/>
    <property type="project" value="UniProtKB-UniRule"/>
</dbReference>
<dbReference type="KEGG" id="pmai:CF386_03485"/>
<organism evidence="10 11">
    <name type="scientific">Paraphotobacterium marinum</name>
    <dbReference type="NCBI Taxonomy" id="1755811"/>
    <lineage>
        <taxon>Bacteria</taxon>
        <taxon>Pseudomonadati</taxon>
        <taxon>Pseudomonadota</taxon>
        <taxon>Gammaproteobacteria</taxon>
        <taxon>Vibrionales</taxon>
        <taxon>Vibrionaceae</taxon>
        <taxon>Paraphotobacterium</taxon>
    </lineage>
</organism>
<sequence length="54" mass="6074">MGNIGIWQLILVILLVVLIFGSKKLRCLGSDLGAALKNYKKETKDEKENNKIDE</sequence>
<dbReference type="NCBIfam" id="TIGR01411">
    <property type="entry name" value="tatAE"/>
    <property type="match status" value="1"/>
</dbReference>
<evidence type="ECO:0000256" key="9">
    <source>
        <dbReference type="HAMAP-Rule" id="MF_00236"/>
    </source>
</evidence>
<evidence type="ECO:0000256" key="2">
    <source>
        <dbReference type="ARBA" id="ARBA00022448"/>
    </source>
</evidence>
<proteinExistence type="inferred from homology"/>
<evidence type="ECO:0000256" key="7">
    <source>
        <dbReference type="ARBA" id="ARBA00023010"/>
    </source>
</evidence>
<dbReference type="GO" id="GO:0008320">
    <property type="term" value="F:protein transmembrane transporter activity"/>
    <property type="evidence" value="ECO:0007669"/>
    <property type="project" value="UniProtKB-UniRule"/>
</dbReference>
<evidence type="ECO:0000256" key="4">
    <source>
        <dbReference type="ARBA" id="ARBA00022692"/>
    </source>
</evidence>
<reference evidence="10 11" key="1">
    <citation type="journal article" date="2016" name="Int. J. Syst. Evol. Microbiol.">
        <title>Paraphotobacterium marinum gen. nov., sp. nov., a member of the family Vibrionaceae, isolated from surface seawater.</title>
        <authorList>
            <person name="Huang Z."/>
            <person name="Dong C."/>
            <person name="Shao Z."/>
        </authorList>
    </citation>
    <scope>NUCLEOTIDE SEQUENCE [LARGE SCALE GENOMIC DNA]</scope>
    <source>
        <strain evidence="10 11">NSCS20N07D</strain>
    </source>
</reference>
<dbReference type="Pfam" id="PF02416">
    <property type="entry name" value="TatA_B_E"/>
    <property type="match status" value="1"/>
</dbReference>
<evidence type="ECO:0000256" key="1">
    <source>
        <dbReference type="ARBA" id="ARBA00004162"/>
    </source>
</evidence>
<keyword evidence="2 9" id="KW-0813">Transport</keyword>
<keyword evidence="7 9" id="KW-0811">Translocation</keyword>
<keyword evidence="5 9" id="KW-0653">Protein transport</keyword>
<dbReference type="RefSeq" id="WP_089073068.1">
    <property type="nucleotide sequence ID" value="NZ_CBCSAM010000010.1"/>
</dbReference>
<dbReference type="PANTHER" id="PTHR42982">
    <property type="entry name" value="SEC-INDEPENDENT PROTEIN TRANSLOCASE PROTEIN TATA"/>
    <property type="match status" value="1"/>
</dbReference>
<keyword evidence="3 9" id="KW-1003">Cell membrane</keyword>
<comment type="function">
    <text evidence="9">Part of the twin-arginine translocation (Tat) system that transports large folded proteins containing a characteristic twin-arginine motif in their signal peptide across membranes. TatA could form the protein-conducting channel of the Tat system.</text>
</comment>
<dbReference type="Gene3D" id="1.20.5.3310">
    <property type="match status" value="1"/>
</dbReference>
<comment type="subunit">
    <text evidence="9">The Tat system comprises two distinct complexes: a TatABC complex, containing multiple copies of TatA, TatB and TatC subunits, and a separate TatA complex, containing only TatA subunits. Substrates initially bind to the TatABC complex, which probably triggers association of the separate TatA complex to form the active translocon.</text>
</comment>
<evidence type="ECO:0000256" key="8">
    <source>
        <dbReference type="ARBA" id="ARBA00023136"/>
    </source>
</evidence>
<evidence type="ECO:0000313" key="11">
    <source>
        <dbReference type="Proteomes" id="UP000242175"/>
    </source>
</evidence>
<name>A0A220VCU0_9GAMM</name>
<dbReference type="InterPro" id="IPR003369">
    <property type="entry name" value="TatA/B/E"/>
</dbReference>
<dbReference type="PANTHER" id="PTHR42982:SF1">
    <property type="entry name" value="SEC-INDEPENDENT PROTEIN TRANSLOCASE PROTEIN TATA"/>
    <property type="match status" value="1"/>
</dbReference>
<feature type="transmembrane region" description="Helical" evidence="9">
    <location>
        <begin position="6"/>
        <end position="22"/>
    </location>
</feature>
<dbReference type="GO" id="GO:0033281">
    <property type="term" value="C:TAT protein transport complex"/>
    <property type="evidence" value="ECO:0007669"/>
    <property type="project" value="UniProtKB-UniRule"/>
</dbReference>
<keyword evidence="11" id="KW-1185">Reference proteome</keyword>
<evidence type="ECO:0000256" key="3">
    <source>
        <dbReference type="ARBA" id="ARBA00022475"/>
    </source>
</evidence>
<dbReference type="Proteomes" id="UP000242175">
    <property type="component" value="Chromosome large"/>
</dbReference>
<evidence type="ECO:0000313" key="10">
    <source>
        <dbReference type="EMBL" id="ASK78159.1"/>
    </source>
</evidence>
<evidence type="ECO:0000256" key="6">
    <source>
        <dbReference type="ARBA" id="ARBA00022989"/>
    </source>
</evidence>
<dbReference type="AlphaFoldDB" id="A0A220VCU0"/>
<dbReference type="InterPro" id="IPR006312">
    <property type="entry name" value="TatA/E"/>
</dbReference>
<keyword evidence="8 9" id="KW-0472">Membrane</keyword>
<keyword evidence="4 9" id="KW-0812">Transmembrane</keyword>
<protein>
    <recommendedName>
        <fullName evidence="9">Sec-independent protein translocase protein TatA</fullName>
    </recommendedName>
</protein>
<gene>
    <name evidence="9" type="primary">tatA</name>
    <name evidence="10" type="ORF">CF386_03485</name>
</gene>